<keyword evidence="2" id="KW-1185">Reference proteome</keyword>
<dbReference type="AlphaFoldDB" id="A0A7J7FWC0"/>
<dbReference type="PANTHER" id="PTHR14091:SF0">
    <property type="entry name" value="PERIODIC TRYPTOPHAN PROTEIN 1 HOMOLOG"/>
    <property type="match status" value="1"/>
</dbReference>
<dbReference type="EMBL" id="JACBKZ010000015">
    <property type="protein sequence ID" value="KAF5931214.1"/>
    <property type="molecule type" value="Genomic_DNA"/>
</dbReference>
<gene>
    <name evidence="1" type="ORF">HYC85_032087</name>
</gene>
<dbReference type="PANTHER" id="PTHR14091">
    <property type="entry name" value="PERIODIC TRYPTOPHAN PROTEIN 1"/>
    <property type="match status" value="1"/>
</dbReference>
<proteinExistence type="predicted"/>
<evidence type="ECO:0000313" key="1">
    <source>
        <dbReference type="EMBL" id="KAF5931214.1"/>
    </source>
</evidence>
<name>A0A7J7FWC0_CAMSI</name>
<reference evidence="2" key="1">
    <citation type="journal article" date="2020" name="Nat. Commun.">
        <title>Genome assembly of wild tea tree DASZ reveals pedigree and selection history of tea varieties.</title>
        <authorList>
            <person name="Zhang W."/>
            <person name="Zhang Y."/>
            <person name="Qiu H."/>
            <person name="Guo Y."/>
            <person name="Wan H."/>
            <person name="Zhang X."/>
            <person name="Scossa F."/>
            <person name="Alseekh S."/>
            <person name="Zhang Q."/>
            <person name="Wang P."/>
            <person name="Xu L."/>
            <person name="Schmidt M.H."/>
            <person name="Jia X."/>
            <person name="Li D."/>
            <person name="Zhu A."/>
            <person name="Guo F."/>
            <person name="Chen W."/>
            <person name="Ni D."/>
            <person name="Usadel B."/>
            <person name="Fernie A.R."/>
            <person name="Wen W."/>
        </authorList>
    </citation>
    <scope>NUCLEOTIDE SEQUENCE [LARGE SCALE GENOMIC DNA]</scope>
    <source>
        <strain evidence="2">cv. G240</strain>
    </source>
</reference>
<dbReference type="Proteomes" id="UP000593564">
    <property type="component" value="Unassembled WGS sequence"/>
</dbReference>
<sequence>MPYNSRVKFSNSFIHYIPRTTPHTQLIIDSPAPLQSPKSLLLHHRSRVCGFFDKASVVLREVLGPPLLVDFQVQAVAWNHHVPQVLLSGSFDHTVVMKDGRIPSHTRFKWSVSANVETVAWDPHIEHSFVVSLEDGTIEGFDIRAAKSDQSSDSKTSFTLHAHDKAVCTVSYNPLAPNVHISPL</sequence>
<protein>
    <submittedName>
        <fullName evidence="1">Uncharacterized protein</fullName>
    </submittedName>
</protein>
<dbReference type="InterPro" id="IPR015943">
    <property type="entry name" value="WD40/YVTN_repeat-like_dom_sf"/>
</dbReference>
<comment type="caution">
    <text evidence="1">The sequence shown here is derived from an EMBL/GenBank/DDBJ whole genome shotgun (WGS) entry which is preliminary data.</text>
</comment>
<dbReference type="GO" id="GO:0006364">
    <property type="term" value="P:rRNA processing"/>
    <property type="evidence" value="ECO:0007669"/>
    <property type="project" value="InterPro"/>
</dbReference>
<dbReference type="GO" id="GO:0005634">
    <property type="term" value="C:nucleus"/>
    <property type="evidence" value="ECO:0007669"/>
    <property type="project" value="TreeGrafter"/>
</dbReference>
<dbReference type="Gene3D" id="2.130.10.10">
    <property type="entry name" value="YVTN repeat-like/Quinoprotein amine dehydrogenase"/>
    <property type="match status" value="1"/>
</dbReference>
<dbReference type="InterPro" id="IPR044285">
    <property type="entry name" value="PWP1"/>
</dbReference>
<dbReference type="SUPFAM" id="SSF50978">
    <property type="entry name" value="WD40 repeat-like"/>
    <property type="match status" value="1"/>
</dbReference>
<accession>A0A7J7FWC0</accession>
<evidence type="ECO:0000313" key="2">
    <source>
        <dbReference type="Proteomes" id="UP000593564"/>
    </source>
</evidence>
<reference evidence="1 2" key="2">
    <citation type="submission" date="2020-07" db="EMBL/GenBank/DDBJ databases">
        <title>Genome assembly of wild tea tree DASZ reveals pedigree and selection history of tea varieties.</title>
        <authorList>
            <person name="Zhang W."/>
        </authorList>
    </citation>
    <scope>NUCLEOTIDE SEQUENCE [LARGE SCALE GENOMIC DNA]</scope>
    <source>
        <strain evidence="2">cv. G240</strain>
        <tissue evidence="1">Leaf</tissue>
    </source>
</reference>
<organism evidence="1 2">
    <name type="scientific">Camellia sinensis</name>
    <name type="common">Tea plant</name>
    <name type="synonym">Thea sinensis</name>
    <dbReference type="NCBI Taxonomy" id="4442"/>
    <lineage>
        <taxon>Eukaryota</taxon>
        <taxon>Viridiplantae</taxon>
        <taxon>Streptophyta</taxon>
        <taxon>Embryophyta</taxon>
        <taxon>Tracheophyta</taxon>
        <taxon>Spermatophyta</taxon>
        <taxon>Magnoliopsida</taxon>
        <taxon>eudicotyledons</taxon>
        <taxon>Gunneridae</taxon>
        <taxon>Pentapetalae</taxon>
        <taxon>asterids</taxon>
        <taxon>Ericales</taxon>
        <taxon>Theaceae</taxon>
        <taxon>Camellia</taxon>
    </lineage>
</organism>
<dbReference type="InterPro" id="IPR036322">
    <property type="entry name" value="WD40_repeat_dom_sf"/>
</dbReference>